<sequence>MVLKGAARRASHLLHGKVKENDVRRRLDTDAIIRQFVDGSITERQALLQIMRFRRDKLKLIRLSKPKMFMSKLIGIRDFKLRDEIDLPRNLKRNNLMMNKLRELKKLVVQGELTTEEAGTQFVEFGNKHRM</sequence>
<dbReference type="Proteomes" id="UP000722459">
    <property type="component" value="Unassembled WGS sequence"/>
</dbReference>
<dbReference type="AlphaFoldDB" id="A0A8T5GFV6"/>
<proteinExistence type="predicted"/>
<gene>
    <name evidence="1" type="ORF">HON47_04975</name>
</gene>
<comment type="caution">
    <text evidence="1">The sequence shown here is derived from an EMBL/GenBank/DDBJ whole genome shotgun (WGS) entry which is preliminary data.</text>
</comment>
<name>A0A8T5GFV6_9ARCH</name>
<evidence type="ECO:0000313" key="2">
    <source>
        <dbReference type="Proteomes" id="UP000722459"/>
    </source>
</evidence>
<reference evidence="1" key="1">
    <citation type="journal article" date="2021" name="ISME J.">
        <title>Mercury methylation by metabolically versatile and cosmopolitan marine bacteria.</title>
        <authorList>
            <person name="Lin H."/>
            <person name="Ascher D.B."/>
            <person name="Myung Y."/>
            <person name="Lamborg C.H."/>
            <person name="Hallam S.J."/>
            <person name="Gionfriddo C.M."/>
            <person name="Holt K.E."/>
            <person name="Moreau J.W."/>
        </authorList>
    </citation>
    <scope>NUCLEOTIDE SEQUENCE</scope>
    <source>
        <strain evidence="1">SI075_bin30</strain>
    </source>
</reference>
<evidence type="ECO:0000313" key="1">
    <source>
        <dbReference type="EMBL" id="MBT4870903.1"/>
    </source>
</evidence>
<dbReference type="EMBL" id="JABJNZ010000062">
    <property type="protein sequence ID" value="MBT4870903.1"/>
    <property type="molecule type" value="Genomic_DNA"/>
</dbReference>
<accession>A0A8T5GFV6</accession>
<protein>
    <submittedName>
        <fullName evidence="1">Uncharacterized protein</fullName>
    </submittedName>
</protein>
<organism evidence="1 2">
    <name type="scientific">Candidatus Iainarchaeum sp</name>
    <dbReference type="NCBI Taxonomy" id="3101447"/>
    <lineage>
        <taxon>Archaea</taxon>
        <taxon>Candidatus Iainarchaeota</taxon>
        <taxon>Candidatus Iainarchaeia</taxon>
        <taxon>Candidatus Iainarchaeales</taxon>
        <taxon>Candidatus Iainarchaeaceae</taxon>
        <taxon>Candidatus Iainarchaeum</taxon>
    </lineage>
</organism>